<keyword evidence="2" id="KW-1185">Reference proteome</keyword>
<accession>M4BWE6</accession>
<sequence length="178" mass="19850">METALESASVAQLLGEDSDVSIGEDEDCDCADQDGLSMENARRGEGGADSAVGWKGVCIDTKAGFSASCKIYESLQPHDDKMRVVMQGWLENERTACCRIEWKRRSRQRKKPLTSAVGPMRTYQSVQSESMDKVFFYCHVTAAPHHLGSVTVDDENVDYPTTLSWSSSTDSWIRLTRR</sequence>
<dbReference type="HOGENOM" id="CLU_1513358_0_0_1"/>
<organism evidence="1 2">
    <name type="scientific">Hyaloperonospora arabidopsidis (strain Emoy2)</name>
    <name type="common">Downy mildew agent</name>
    <name type="synonym">Peronospora arabidopsidis</name>
    <dbReference type="NCBI Taxonomy" id="559515"/>
    <lineage>
        <taxon>Eukaryota</taxon>
        <taxon>Sar</taxon>
        <taxon>Stramenopiles</taxon>
        <taxon>Oomycota</taxon>
        <taxon>Peronosporomycetes</taxon>
        <taxon>Peronosporales</taxon>
        <taxon>Peronosporaceae</taxon>
        <taxon>Hyaloperonospora</taxon>
    </lineage>
</organism>
<dbReference type="EnsemblProtists" id="HpaT810847">
    <property type="protein sequence ID" value="HpaP810847"/>
    <property type="gene ID" value="HpaG810847"/>
</dbReference>
<name>M4BWE6_HYAAE</name>
<reference evidence="2" key="1">
    <citation type="journal article" date="2010" name="Science">
        <title>Signatures of adaptation to obligate biotrophy in the Hyaloperonospora arabidopsidis genome.</title>
        <authorList>
            <person name="Baxter L."/>
            <person name="Tripathy S."/>
            <person name="Ishaque N."/>
            <person name="Boot N."/>
            <person name="Cabral A."/>
            <person name="Kemen E."/>
            <person name="Thines M."/>
            <person name="Ah-Fong A."/>
            <person name="Anderson R."/>
            <person name="Badejoko W."/>
            <person name="Bittner-Eddy P."/>
            <person name="Boore J.L."/>
            <person name="Chibucos M.C."/>
            <person name="Coates M."/>
            <person name="Dehal P."/>
            <person name="Delehaunty K."/>
            <person name="Dong S."/>
            <person name="Downton P."/>
            <person name="Dumas B."/>
            <person name="Fabro G."/>
            <person name="Fronick C."/>
            <person name="Fuerstenberg S.I."/>
            <person name="Fulton L."/>
            <person name="Gaulin E."/>
            <person name="Govers F."/>
            <person name="Hughes L."/>
            <person name="Humphray S."/>
            <person name="Jiang R.H."/>
            <person name="Judelson H."/>
            <person name="Kamoun S."/>
            <person name="Kyung K."/>
            <person name="Meijer H."/>
            <person name="Minx P."/>
            <person name="Morris P."/>
            <person name="Nelson J."/>
            <person name="Phuntumart V."/>
            <person name="Qutob D."/>
            <person name="Rehmany A."/>
            <person name="Rougon-Cardoso A."/>
            <person name="Ryden P."/>
            <person name="Torto-Alalibo T."/>
            <person name="Studholme D."/>
            <person name="Wang Y."/>
            <person name="Win J."/>
            <person name="Wood J."/>
            <person name="Clifton S.W."/>
            <person name="Rogers J."/>
            <person name="Van den Ackerveken G."/>
            <person name="Jones J.D."/>
            <person name="McDowell J.M."/>
            <person name="Beynon J."/>
            <person name="Tyler B.M."/>
        </authorList>
    </citation>
    <scope>NUCLEOTIDE SEQUENCE [LARGE SCALE GENOMIC DNA]</scope>
    <source>
        <strain evidence="2">Emoy2</strain>
    </source>
</reference>
<dbReference type="VEuPathDB" id="FungiDB:HpaG810847"/>
<evidence type="ECO:0000313" key="2">
    <source>
        <dbReference type="Proteomes" id="UP000011713"/>
    </source>
</evidence>
<dbReference type="AlphaFoldDB" id="M4BWE6"/>
<reference evidence="1" key="2">
    <citation type="submission" date="2015-06" db="UniProtKB">
        <authorList>
            <consortium name="EnsemblProtists"/>
        </authorList>
    </citation>
    <scope>IDENTIFICATION</scope>
    <source>
        <strain evidence="1">Emoy2</strain>
    </source>
</reference>
<protein>
    <submittedName>
        <fullName evidence="1">Uncharacterized protein</fullName>
    </submittedName>
</protein>
<evidence type="ECO:0000313" key="1">
    <source>
        <dbReference type="EnsemblProtists" id="HpaP810847"/>
    </source>
</evidence>
<dbReference type="Proteomes" id="UP000011713">
    <property type="component" value="Unassembled WGS sequence"/>
</dbReference>
<dbReference type="EMBL" id="JH597999">
    <property type="status" value="NOT_ANNOTATED_CDS"/>
    <property type="molecule type" value="Genomic_DNA"/>
</dbReference>
<proteinExistence type="predicted"/>
<dbReference type="InParanoid" id="M4BWE6"/>